<evidence type="ECO:0000256" key="2">
    <source>
        <dbReference type="ARBA" id="ARBA00022723"/>
    </source>
</evidence>
<dbReference type="InterPro" id="IPR002933">
    <property type="entry name" value="Peptidase_M20"/>
</dbReference>
<dbReference type="InterPro" id="IPR011650">
    <property type="entry name" value="Peptidase_M20_dimer"/>
</dbReference>
<keyword evidence="6" id="KW-1185">Reference proteome</keyword>
<dbReference type="PANTHER" id="PTHR43270:SF12">
    <property type="entry name" value="SUCCINYL-DIAMINOPIMELATE DESUCCINYLASE"/>
    <property type="match status" value="1"/>
</dbReference>
<sequence>MSVQPVIDHLLARHAAVLDRLYAFLRLPSVSTDPAYAQGMQDTRRFLLAWLNEIGLSDVKLLDGGGQPAVYGAWLDAPGAPTIIIYGHYDVQPPDPLALWKTPPFEPTTRDGRLYARGASDVKGSTTIAIETVAAFLAVNGRCPVNIKLFIEGEEETGSPSLHAIIERYGPLLQADAMISADGGRASPTVPTINVGARGLTKLELVVRTAEKELHSGRYGGSVRNALHELAAIIATLHDADGAIAIPALMDAVRPLSERDRHDTAALPFDEAAFVADIGGIAAGEPGYSIRERLTLRPAIDVNGMWGGYTGSGSKTVIPDEARAKITIRLAPGQDPNQAAQALQAHILAAARPGVAVSFEAIGGGSPASTLAADHPLVQAATRVLRTSSGQEPVHVRLGATVPITAIFKETLGLDTLMFGFNLPDEDVHAPNEFFHLASIPLGLQAWPMLLEELGRFPATAFCAGQSRFDRASKAT</sequence>
<dbReference type="Proteomes" id="UP000236919">
    <property type="component" value="Unassembled WGS sequence"/>
</dbReference>
<keyword evidence="3" id="KW-0378">Hydrolase</keyword>
<dbReference type="SUPFAM" id="SSF53187">
    <property type="entry name" value="Zn-dependent exopeptidases"/>
    <property type="match status" value="1"/>
</dbReference>
<dbReference type="GO" id="GO:0046872">
    <property type="term" value="F:metal ion binding"/>
    <property type="evidence" value="ECO:0007669"/>
    <property type="project" value="UniProtKB-KW"/>
</dbReference>
<evidence type="ECO:0000313" key="6">
    <source>
        <dbReference type="Proteomes" id="UP000236919"/>
    </source>
</evidence>
<dbReference type="NCBIfam" id="NF005914">
    <property type="entry name" value="PRK07907.1"/>
    <property type="match status" value="1"/>
</dbReference>
<comment type="caution">
    <text evidence="5">The sequence shown here is derived from an EMBL/GenBank/DDBJ whole genome shotgun (WGS) entry which is preliminary data.</text>
</comment>
<dbReference type="InterPro" id="IPR051458">
    <property type="entry name" value="Cyt/Met_Dipeptidase"/>
</dbReference>
<dbReference type="GO" id="GO:0008233">
    <property type="term" value="F:peptidase activity"/>
    <property type="evidence" value="ECO:0007669"/>
    <property type="project" value="UniProtKB-KW"/>
</dbReference>
<protein>
    <submittedName>
        <fullName evidence="5">Acetylornithine deacetylase/succinyl-diaminopimelate desuccinylase-like protein</fullName>
    </submittedName>
</protein>
<dbReference type="SUPFAM" id="SSF55031">
    <property type="entry name" value="Bacterial exopeptidase dimerisation domain"/>
    <property type="match status" value="1"/>
</dbReference>
<evidence type="ECO:0000259" key="4">
    <source>
        <dbReference type="Pfam" id="PF07687"/>
    </source>
</evidence>
<keyword evidence="1" id="KW-0645">Protease</keyword>
<dbReference type="Gene3D" id="3.30.70.360">
    <property type="match status" value="1"/>
</dbReference>
<dbReference type="Pfam" id="PF01546">
    <property type="entry name" value="Peptidase_M20"/>
    <property type="match status" value="1"/>
</dbReference>
<reference evidence="5 6" key="1">
    <citation type="submission" date="2018-01" db="EMBL/GenBank/DDBJ databases">
        <title>Genomic Encyclopedia of Type Strains, Phase III (KMG-III): the genomes of soil and plant-associated and newly described type strains.</title>
        <authorList>
            <person name="Whitman W."/>
        </authorList>
    </citation>
    <scope>NUCLEOTIDE SEQUENCE [LARGE SCALE GENOMIC DNA]</scope>
    <source>
        <strain evidence="5 6">1131</strain>
    </source>
</reference>
<dbReference type="AlphaFoldDB" id="A0A2S4MQ66"/>
<dbReference type="RefSeq" id="WP_103716395.1">
    <property type="nucleotide sequence ID" value="NZ_PQFZ01000001.1"/>
</dbReference>
<dbReference type="NCBIfam" id="NF006053">
    <property type="entry name" value="PRK08201.1"/>
    <property type="match status" value="1"/>
</dbReference>
<dbReference type="Gene3D" id="3.40.630.10">
    <property type="entry name" value="Zn peptidases"/>
    <property type="match status" value="1"/>
</dbReference>
<dbReference type="Pfam" id="PF07687">
    <property type="entry name" value="M20_dimer"/>
    <property type="match status" value="1"/>
</dbReference>
<dbReference type="PANTHER" id="PTHR43270">
    <property type="entry name" value="BETA-ALA-HIS DIPEPTIDASE"/>
    <property type="match status" value="1"/>
</dbReference>
<keyword evidence="2" id="KW-0479">Metal-binding</keyword>
<dbReference type="InterPro" id="IPR036264">
    <property type="entry name" value="Bact_exopeptidase_dim_dom"/>
</dbReference>
<dbReference type="EMBL" id="PQFZ01000001">
    <property type="protein sequence ID" value="POR56831.1"/>
    <property type="molecule type" value="Genomic_DNA"/>
</dbReference>
<dbReference type="NCBIfam" id="NF006579">
    <property type="entry name" value="PRK09104.1"/>
    <property type="match status" value="1"/>
</dbReference>
<gene>
    <name evidence="5" type="ORF">CYD53_101353</name>
</gene>
<feature type="domain" description="Peptidase M20 dimerisation" evidence="4">
    <location>
        <begin position="196"/>
        <end position="353"/>
    </location>
</feature>
<accession>A0A2S4MQ66</accession>
<evidence type="ECO:0000313" key="5">
    <source>
        <dbReference type="EMBL" id="POR56831.1"/>
    </source>
</evidence>
<dbReference type="OrthoDB" id="9761532at2"/>
<evidence type="ECO:0000256" key="3">
    <source>
        <dbReference type="ARBA" id="ARBA00022801"/>
    </source>
</evidence>
<dbReference type="GO" id="GO:0006508">
    <property type="term" value="P:proteolysis"/>
    <property type="evidence" value="ECO:0007669"/>
    <property type="project" value="UniProtKB-KW"/>
</dbReference>
<evidence type="ECO:0000256" key="1">
    <source>
        <dbReference type="ARBA" id="ARBA00022670"/>
    </source>
</evidence>
<proteinExistence type="predicted"/>
<name>A0A2S4MQ66_9HYPH</name>
<organism evidence="5 6">
    <name type="scientific">Bosea psychrotolerans</name>
    <dbReference type="NCBI Taxonomy" id="1871628"/>
    <lineage>
        <taxon>Bacteria</taxon>
        <taxon>Pseudomonadati</taxon>
        <taxon>Pseudomonadota</taxon>
        <taxon>Alphaproteobacteria</taxon>
        <taxon>Hyphomicrobiales</taxon>
        <taxon>Boseaceae</taxon>
        <taxon>Bosea</taxon>
    </lineage>
</organism>